<accession>A0A1K2HSI1</accession>
<dbReference type="InterPro" id="IPR019223">
    <property type="entry name" value="DUF2147"/>
</dbReference>
<feature type="chain" id="PRO_5013109065" description="DUF2147 domain-containing protein" evidence="1">
    <location>
        <begin position="27"/>
        <end position="133"/>
    </location>
</feature>
<evidence type="ECO:0000313" key="4">
    <source>
        <dbReference type="Proteomes" id="UP000183447"/>
    </source>
</evidence>
<dbReference type="RefSeq" id="WP_177282338.1">
    <property type="nucleotide sequence ID" value="NZ_FPKU01000001.1"/>
</dbReference>
<name>A0A1K2HSI1_9HYPH</name>
<evidence type="ECO:0000259" key="2">
    <source>
        <dbReference type="Pfam" id="PF09917"/>
    </source>
</evidence>
<proteinExistence type="predicted"/>
<dbReference type="Pfam" id="PF09917">
    <property type="entry name" value="DUF2147"/>
    <property type="match status" value="1"/>
</dbReference>
<organism evidence="3 4">
    <name type="scientific">Devosia enhydra</name>
    <dbReference type="NCBI Taxonomy" id="665118"/>
    <lineage>
        <taxon>Bacteria</taxon>
        <taxon>Pseudomonadati</taxon>
        <taxon>Pseudomonadota</taxon>
        <taxon>Alphaproteobacteria</taxon>
        <taxon>Hyphomicrobiales</taxon>
        <taxon>Devosiaceae</taxon>
        <taxon>Devosia</taxon>
    </lineage>
</organism>
<keyword evidence="1" id="KW-0732">Signal</keyword>
<dbReference type="EMBL" id="FPKU01000001">
    <property type="protein sequence ID" value="SFZ80862.1"/>
    <property type="molecule type" value="Genomic_DNA"/>
</dbReference>
<sequence>MVAAALPRSLSGFALLGLFLAGPSLAQSSPSPIGQWELANGEQRYKVSYCADGKSLCARLVWLHPKARTPENLKLLNTFVVQNAVPAGERGWRGTVTYEGKAYNGEVTLVGEGTMRVNACSGMLCQSFNLRSI</sequence>
<evidence type="ECO:0000313" key="3">
    <source>
        <dbReference type="EMBL" id="SFZ80862.1"/>
    </source>
</evidence>
<dbReference type="Proteomes" id="UP000183447">
    <property type="component" value="Unassembled WGS sequence"/>
</dbReference>
<dbReference type="AlphaFoldDB" id="A0A1K2HSI1"/>
<dbReference type="STRING" id="665118.SAMN02983003_0179"/>
<feature type="signal peptide" evidence="1">
    <location>
        <begin position="1"/>
        <end position="26"/>
    </location>
</feature>
<keyword evidence="4" id="KW-1185">Reference proteome</keyword>
<gene>
    <name evidence="3" type="ORF">SAMN02983003_0179</name>
</gene>
<protein>
    <recommendedName>
        <fullName evidence="2">DUF2147 domain-containing protein</fullName>
    </recommendedName>
</protein>
<feature type="domain" description="DUF2147" evidence="2">
    <location>
        <begin position="34"/>
        <end position="127"/>
    </location>
</feature>
<evidence type="ECO:0000256" key="1">
    <source>
        <dbReference type="SAM" id="SignalP"/>
    </source>
</evidence>
<reference evidence="3 4" key="1">
    <citation type="submission" date="2016-11" db="EMBL/GenBank/DDBJ databases">
        <authorList>
            <person name="Jaros S."/>
            <person name="Januszkiewicz K."/>
            <person name="Wedrychowicz H."/>
        </authorList>
    </citation>
    <scope>NUCLEOTIDE SEQUENCE [LARGE SCALE GENOMIC DNA]</scope>
    <source>
        <strain evidence="3 4">ATCC 23634</strain>
    </source>
</reference>